<dbReference type="GeneID" id="41590627"/>
<evidence type="ECO:0000313" key="1">
    <source>
        <dbReference type="EMBL" id="ARM75782.1"/>
    </source>
</evidence>
<dbReference type="EMBL" id="CP020477">
    <property type="protein sequence ID" value="ARM75782.1"/>
    <property type="molecule type" value="Genomic_DNA"/>
</dbReference>
<dbReference type="OrthoDB" id="42720at2157"/>
<reference evidence="1 2" key="1">
    <citation type="submission" date="2017-03" db="EMBL/GenBank/DDBJ databases">
        <title>Sulfur activation and transportation mechanism of thermophilic Archaea Acidianus manzaensis YN-25.</title>
        <authorList>
            <person name="Ma Y."/>
            <person name="Yang Y."/>
            <person name="Xia J."/>
        </authorList>
    </citation>
    <scope>NUCLEOTIDE SEQUENCE [LARGE SCALE GENOMIC DNA]</scope>
    <source>
        <strain evidence="1 2">YN-25</strain>
    </source>
</reference>
<keyword evidence="2" id="KW-1185">Reference proteome</keyword>
<sequence length="134" mass="15578">MNESEIKVNITLNHFESLIEDHSTYLSELENISVIPELDYDRIVRIMKRMRRVRRDLHSGIKIITENIGQIQNPKLKEEAIGIVSYLNLIGFKDEKEILQNLSNEAKKLGYELDINDDIKQIDEILSLLSKISL</sequence>
<gene>
    <name evidence="1" type="ORF">B6F84_06865</name>
</gene>
<dbReference type="STRING" id="282676.B6F84_06865"/>
<name>A0A1W6JZW9_9CREN</name>
<dbReference type="RefSeq" id="WP_148691563.1">
    <property type="nucleotide sequence ID" value="NZ_CP020477.1"/>
</dbReference>
<accession>A0A1W6JZW9</accession>
<dbReference type="KEGG" id="aman:B6F84_06865"/>
<protein>
    <submittedName>
        <fullName evidence="1">Uncharacterized protein</fullName>
    </submittedName>
</protein>
<evidence type="ECO:0000313" key="2">
    <source>
        <dbReference type="Proteomes" id="UP000193404"/>
    </source>
</evidence>
<dbReference type="Proteomes" id="UP000193404">
    <property type="component" value="Chromosome"/>
</dbReference>
<proteinExistence type="predicted"/>
<dbReference type="AlphaFoldDB" id="A0A1W6JZW9"/>
<organism evidence="1 2">
    <name type="scientific">Acidianus manzaensis</name>
    <dbReference type="NCBI Taxonomy" id="282676"/>
    <lineage>
        <taxon>Archaea</taxon>
        <taxon>Thermoproteota</taxon>
        <taxon>Thermoprotei</taxon>
        <taxon>Sulfolobales</taxon>
        <taxon>Sulfolobaceae</taxon>
        <taxon>Acidianus</taxon>
    </lineage>
</organism>